<dbReference type="SUPFAM" id="SSF90002">
    <property type="entry name" value="Hypothetical protein YjiA, C-terminal domain"/>
    <property type="match status" value="1"/>
</dbReference>
<dbReference type="InterPro" id="IPR036627">
    <property type="entry name" value="CobW-likC_sf"/>
</dbReference>
<dbReference type="RefSeq" id="WP_068339483.1">
    <property type="nucleotide sequence ID" value="NZ_LQBP01000009.1"/>
</dbReference>
<dbReference type="Gene3D" id="3.40.50.300">
    <property type="entry name" value="P-loop containing nucleotide triphosphate hydrolases"/>
    <property type="match status" value="1"/>
</dbReference>
<dbReference type="Proteomes" id="UP000053690">
    <property type="component" value="Unassembled WGS sequence"/>
</dbReference>
<evidence type="ECO:0000256" key="5">
    <source>
        <dbReference type="ARBA" id="ARBA00045658"/>
    </source>
</evidence>
<evidence type="ECO:0000256" key="1">
    <source>
        <dbReference type="ARBA" id="ARBA00022741"/>
    </source>
</evidence>
<dbReference type="GO" id="GO:0000166">
    <property type="term" value="F:nucleotide binding"/>
    <property type="evidence" value="ECO:0007669"/>
    <property type="project" value="UniProtKB-KW"/>
</dbReference>
<dbReference type="STRING" id="1685378.AVO44_16985"/>
<keyword evidence="2" id="KW-0378">Hydrolase</keyword>
<keyword evidence="3" id="KW-0143">Chaperone</keyword>
<dbReference type="Gene3D" id="3.30.1220.10">
    <property type="entry name" value="CobW-like, C-terminal domain"/>
    <property type="match status" value="1"/>
</dbReference>
<comment type="catalytic activity">
    <reaction evidence="6">
        <text>GTP + H2O = GDP + phosphate + H(+)</text>
        <dbReference type="Rhea" id="RHEA:19669"/>
        <dbReference type="ChEBI" id="CHEBI:15377"/>
        <dbReference type="ChEBI" id="CHEBI:15378"/>
        <dbReference type="ChEBI" id="CHEBI:37565"/>
        <dbReference type="ChEBI" id="CHEBI:43474"/>
        <dbReference type="ChEBI" id="CHEBI:58189"/>
    </reaction>
    <physiologicalReaction direction="left-to-right" evidence="6">
        <dbReference type="Rhea" id="RHEA:19670"/>
    </physiologicalReaction>
</comment>
<evidence type="ECO:0000259" key="7">
    <source>
        <dbReference type="SMART" id="SM00833"/>
    </source>
</evidence>
<keyword evidence="9" id="KW-1185">Reference proteome</keyword>
<dbReference type="Pfam" id="PF07683">
    <property type="entry name" value="CobW_C"/>
    <property type="match status" value="1"/>
</dbReference>
<comment type="function">
    <text evidence="5">Zinc chaperone that directly transfers zinc cofactor to target proteins, thereby activating them. Zinc is transferred from the CXCC motif in the GTPase domain to the zinc binding site in target proteins in a process requiring GTP hydrolysis.</text>
</comment>
<feature type="domain" description="CobW C-terminal" evidence="7">
    <location>
        <begin position="234"/>
        <end position="326"/>
    </location>
</feature>
<comment type="caution">
    <text evidence="8">The sequence shown here is derived from an EMBL/GenBank/DDBJ whole genome shotgun (WGS) entry which is preliminary data.</text>
</comment>
<evidence type="ECO:0000313" key="9">
    <source>
        <dbReference type="Proteomes" id="UP000053690"/>
    </source>
</evidence>
<organism evidence="8 9">
    <name type="scientific">Ruegeria profundi</name>
    <dbReference type="NCBI Taxonomy" id="1685378"/>
    <lineage>
        <taxon>Bacteria</taxon>
        <taxon>Pseudomonadati</taxon>
        <taxon>Pseudomonadota</taxon>
        <taxon>Alphaproteobacteria</taxon>
        <taxon>Rhodobacterales</taxon>
        <taxon>Roseobacteraceae</taxon>
        <taxon>Ruegeria</taxon>
    </lineage>
</organism>
<evidence type="ECO:0000256" key="2">
    <source>
        <dbReference type="ARBA" id="ARBA00022801"/>
    </source>
</evidence>
<dbReference type="EMBL" id="LQBP01000009">
    <property type="protein sequence ID" value="KUJ77599.1"/>
    <property type="molecule type" value="Genomic_DNA"/>
</dbReference>
<dbReference type="Pfam" id="PF02492">
    <property type="entry name" value="cobW"/>
    <property type="match status" value="1"/>
</dbReference>
<dbReference type="CDD" id="cd03112">
    <property type="entry name" value="CobW-like"/>
    <property type="match status" value="1"/>
</dbReference>
<sequence length="326" mass="35941">MIEFGSTSAIPVTILTGFLGAGKTTLLNRILTGNHGLRVAVLVNDFGSINVDADLVVGLEDDVMSLANGCVCCSIRDDLIETVEAVLARPEKPEYIVLEASGVSDPSSIAMTFTDQKFRDMIRLDSLMCLVDAEQLFAAPEQMELKLRQIAFSDMVILNKVDLVNRDTVQRVHDWLGSRFRRYRLVEAVNADVPLDILLSVGRFAAEQLQTELPDHHEHGPDCGCRHADHSDGFSTTMMKAEQPISLLSLRSAIRKLPGDVYRLKGFVFSEEDPDHRILVQVVGKRMDISRDGAWGDRKPETRLVAIGAPGALSEHVLTDALFETA</sequence>
<evidence type="ECO:0000313" key="8">
    <source>
        <dbReference type="EMBL" id="KUJ77599.1"/>
    </source>
</evidence>
<dbReference type="InterPro" id="IPR011629">
    <property type="entry name" value="CobW-like_C"/>
</dbReference>
<dbReference type="PANTHER" id="PTHR13748">
    <property type="entry name" value="COBW-RELATED"/>
    <property type="match status" value="1"/>
</dbReference>
<comment type="similarity">
    <text evidence="4">Belongs to the SIMIBI class G3E GTPase family. ZNG1 subfamily.</text>
</comment>
<dbReference type="InterPro" id="IPR003495">
    <property type="entry name" value="CobW/HypB/UreG_nucleotide-bd"/>
</dbReference>
<accession>A0A0X3TPJ8</accession>
<evidence type="ECO:0000256" key="6">
    <source>
        <dbReference type="ARBA" id="ARBA00049117"/>
    </source>
</evidence>
<evidence type="ECO:0000256" key="4">
    <source>
        <dbReference type="ARBA" id="ARBA00034320"/>
    </source>
</evidence>
<dbReference type="InterPro" id="IPR027417">
    <property type="entry name" value="P-loop_NTPase"/>
</dbReference>
<dbReference type="GO" id="GO:0016787">
    <property type="term" value="F:hydrolase activity"/>
    <property type="evidence" value="ECO:0007669"/>
    <property type="project" value="UniProtKB-KW"/>
</dbReference>
<dbReference type="AlphaFoldDB" id="A0A0X3TPJ8"/>
<dbReference type="InterPro" id="IPR051316">
    <property type="entry name" value="Zinc-reg_GTPase_activator"/>
</dbReference>
<proteinExistence type="inferred from homology"/>
<evidence type="ECO:0000256" key="3">
    <source>
        <dbReference type="ARBA" id="ARBA00023186"/>
    </source>
</evidence>
<dbReference type="SMART" id="SM00833">
    <property type="entry name" value="CobW_C"/>
    <property type="match status" value="1"/>
</dbReference>
<protein>
    <submittedName>
        <fullName evidence="8">Cobalamin biosynthesis protein P47K</fullName>
    </submittedName>
</protein>
<dbReference type="OrthoDB" id="9808822at2"/>
<gene>
    <name evidence="8" type="ORF">AVO44_16985</name>
</gene>
<name>A0A0X3TPJ8_9RHOB</name>
<dbReference type="SUPFAM" id="SSF52540">
    <property type="entry name" value="P-loop containing nucleoside triphosphate hydrolases"/>
    <property type="match status" value="1"/>
</dbReference>
<keyword evidence="1" id="KW-0547">Nucleotide-binding</keyword>
<reference evidence="9" key="1">
    <citation type="submission" date="2015-12" db="EMBL/GenBank/DDBJ databases">
        <authorList>
            <person name="Zhang G."/>
            <person name="Stingl U."/>
        </authorList>
    </citation>
    <scope>NUCLEOTIDE SEQUENCE [LARGE SCALE GENOMIC DNA]</scope>
    <source>
        <strain evidence="9">ZGT108</strain>
    </source>
</reference>